<dbReference type="Pfam" id="PF09186">
    <property type="entry name" value="DUF1949"/>
    <property type="match status" value="1"/>
</dbReference>
<dbReference type="GO" id="GO:0032561">
    <property type="term" value="F:guanyl ribonucleotide binding"/>
    <property type="evidence" value="ECO:0007669"/>
    <property type="project" value="UniProtKB-ARBA"/>
</dbReference>
<reference evidence="5" key="1">
    <citation type="submission" date="2016-09" db="EMBL/GenBank/DDBJ databases">
        <authorList>
            <person name="Wan X."/>
            <person name="Hou S."/>
        </authorList>
    </citation>
    <scope>NUCLEOTIDE SEQUENCE [LARGE SCALE GENOMIC DNA]</scope>
    <source>
        <strain evidence="5">KH87</strain>
    </source>
</reference>
<evidence type="ECO:0000313" key="5">
    <source>
        <dbReference type="Proteomes" id="UP000242258"/>
    </source>
</evidence>
<dbReference type="NCBIfam" id="TIGR00257">
    <property type="entry name" value="IMPACT_YIGZ"/>
    <property type="match status" value="1"/>
</dbReference>
<keyword evidence="5" id="KW-1185">Reference proteome</keyword>
<dbReference type="RefSeq" id="WP_070048977.1">
    <property type="nucleotide sequence ID" value="NZ_CBCSDO010000005.1"/>
</dbReference>
<dbReference type="InterPro" id="IPR015796">
    <property type="entry name" value="Impact_YigZ-like"/>
</dbReference>
<evidence type="ECO:0000259" key="2">
    <source>
        <dbReference type="Pfam" id="PF01205"/>
    </source>
</evidence>
<evidence type="ECO:0000259" key="3">
    <source>
        <dbReference type="Pfam" id="PF09186"/>
    </source>
</evidence>
<sequence>MSDAVYFQPLAAAEISLEIKKSRFIASALPVSTELAARQFIQQHKILTPSAHHHCSAYIIGAPALSQQFGYNDDGEPAGTAGKPMYQVLHGQKIGDICVVVTRFFGGVKLGTGGLARAYADSTKQVISQLALQQVSPTCTLKLHYAYSQSATIDALLHNANISRLDSDYTESVTLSIRLPVGDVDALIVDLKQRTSGDIKIEKLP</sequence>
<name>A0A1E7Q5M7_9GAMM</name>
<feature type="domain" description="UPF0029" evidence="3">
    <location>
        <begin position="143"/>
        <end position="197"/>
    </location>
</feature>
<evidence type="ECO:0000256" key="1">
    <source>
        <dbReference type="ARBA" id="ARBA00007665"/>
    </source>
</evidence>
<dbReference type="Gene3D" id="3.30.70.240">
    <property type="match status" value="1"/>
</dbReference>
<feature type="domain" description="Impact N-terminal" evidence="2">
    <location>
        <begin position="20"/>
        <end position="127"/>
    </location>
</feature>
<dbReference type="PANTHER" id="PTHR16301:SF20">
    <property type="entry name" value="IMPACT FAMILY MEMBER YIGZ"/>
    <property type="match status" value="1"/>
</dbReference>
<dbReference type="InterPro" id="IPR036956">
    <property type="entry name" value="Impact_N_sf"/>
</dbReference>
<dbReference type="PANTHER" id="PTHR16301">
    <property type="entry name" value="IMPACT-RELATED"/>
    <property type="match status" value="1"/>
</dbReference>
<dbReference type="GO" id="GO:0005737">
    <property type="term" value="C:cytoplasm"/>
    <property type="evidence" value="ECO:0007669"/>
    <property type="project" value="TreeGrafter"/>
</dbReference>
<dbReference type="GO" id="GO:0043168">
    <property type="term" value="F:anion binding"/>
    <property type="evidence" value="ECO:0007669"/>
    <property type="project" value="UniProtKB-ARBA"/>
</dbReference>
<comment type="similarity">
    <text evidence="1">Belongs to the IMPACT family.</text>
</comment>
<comment type="caution">
    <text evidence="4">The sequence shown here is derived from an EMBL/GenBank/DDBJ whole genome shotgun (WGS) entry which is preliminary data.</text>
</comment>
<dbReference type="GO" id="GO:0017111">
    <property type="term" value="F:ribonucleoside triphosphate phosphatase activity"/>
    <property type="evidence" value="ECO:0007669"/>
    <property type="project" value="UniProtKB-ARBA"/>
</dbReference>
<dbReference type="SUPFAM" id="SSF54211">
    <property type="entry name" value="Ribosomal protein S5 domain 2-like"/>
    <property type="match status" value="1"/>
</dbReference>
<dbReference type="EMBL" id="MKEK01000001">
    <property type="protein sequence ID" value="OEY69411.1"/>
    <property type="molecule type" value="Genomic_DNA"/>
</dbReference>
<dbReference type="STRING" id="1628148.BI198_07410"/>
<protein>
    <submittedName>
        <fullName evidence="4">YigZ family protein</fullName>
    </submittedName>
</protein>
<proteinExistence type="inferred from homology"/>
<dbReference type="AlphaFoldDB" id="A0A1E7Q5M7"/>
<evidence type="ECO:0000313" key="4">
    <source>
        <dbReference type="EMBL" id="OEY69411.1"/>
    </source>
</evidence>
<dbReference type="InterPro" id="IPR023582">
    <property type="entry name" value="Impact"/>
</dbReference>
<dbReference type="SUPFAM" id="SSF54980">
    <property type="entry name" value="EF-G C-terminal domain-like"/>
    <property type="match status" value="1"/>
</dbReference>
<dbReference type="GO" id="GO:0006446">
    <property type="term" value="P:regulation of translational initiation"/>
    <property type="evidence" value="ECO:0007669"/>
    <property type="project" value="TreeGrafter"/>
</dbReference>
<dbReference type="InterPro" id="IPR015269">
    <property type="entry name" value="UPF0029_Impact_C"/>
</dbReference>
<dbReference type="InterPro" id="IPR001498">
    <property type="entry name" value="Impact_N"/>
</dbReference>
<dbReference type="OrthoDB" id="9813771at2"/>
<accession>A0A1E7Q5M7</accession>
<dbReference type="Pfam" id="PF01205">
    <property type="entry name" value="Impact_N"/>
    <property type="match status" value="1"/>
</dbReference>
<dbReference type="InterPro" id="IPR020568">
    <property type="entry name" value="Ribosomal_Su5_D2-typ_SF"/>
</dbReference>
<dbReference type="InterPro" id="IPR035647">
    <property type="entry name" value="EFG_III/V"/>
</dbReference>
<gene>
    <name evidence="4" type="ORF">BI198_07410</name>
</gene>
<dbReference type="Proteomes" id="UP000242258">
    <property type="component" value="Unassembled WGS sequence"/>
</dbReference>
<organism evidence="4 5">
    <name type="scientific">Rheinheimera salexigens</name>
    <dbReference type="NCBI Taxonomy" id="1628148"/>
    <lineage>
        <taxon>Bacteria</taxon>
        <taxon>Pseudomonadati</taxon>
        <taxon>Pseudomonadota</taxon>
        <taxon>Gammaproteobacteria</taxon>
        <taxon>Chromatiales</taxon>
        <taxon>Chromatiaceae</taxon>
        <taxon>Rheinheimera</taxon>
    </lineage>
</organism>
<dbReference type="Gene3D" id="3.30.230.30">
    <property type="entry name" value="Impact, N-terminal domain"/>
    <property type="match status" value="1"/>
</dbReference>